<dbReference type="OrthoDB" id="3685754at2759"/>
<organism evidence="2 3">
    <name type="scientific">Alternaria arborescens</name>
    <dbReference type="NCBI Taxonomy" id="156630"/>
    <lineage>
        <taxon>Eukaryota</taxon>
        <taxon>Fungi</taxon>
        <taxon>Dikarya</taxon>
        <taxon>Ascomycota</taxon>
        <taxon>Pezizomycotina</taxon>
        <taxon>Dothideomycetes</taxon>
        <taxon>Pleosporomycetidae</taxon>
        <taxon>Pleosporales</taxon>
        <taxon>Pleosporineae</taxon>
        <taxon>Pleosporaceae</taxon>
        <taxon>Alternaria</taxon>
        <taxon>Alternaria sect. Alternaria</taxon>
    </lineage>
</organism>
<comment type="caution">
    <text evidence="2">The sequence shown here is derived from an EMBL/GenBank/DDBJ whole genome shotgun (WGS) entry which is preliminary data.</text>
</comment>
<dbReference type="Proteomes" id="UP000293823">
    <property type="component" value="Unassembled WGS sequence"/>
</dbReference>
<feature type="region of interest" description="Disordered" evidence="1">
    <location>
        <begin position="1"/>
        <end position="33"/>
    </location>
</feature>
<reference evidence="3" key="1">
    <citation type="journal article" date="2019" name="bioRxiv">
        <title>Genomics, evolutionary history and diagnostics of the Alternaria alternata species group including apple and Asian pear pathotypes.</title>
        <authorList>
            <person name="Armitage A.D."/>
            <person name="Cockerton H.M."/>
            <person name="Sreenivasaprasad S."/>
            <person name="Woodhall J.W."/>
            <person name="Lane C.R."/>
            <person name="Harrison R.J."/>
            <person name="Clarkson J.P."/>
        </authorList>
    </citation>
    <scope>NUCLEOTIDE SEQUENCE [LARGE SCALE GENOMIC DNA]</scope>
    <source>
        <strain evidence="3">RGR 97.0016</strain>
    </source>
</reference>
<evidence type="ECO:0000313" key="3">
    <source>
        <dbReference type="Proteomes" id="UP000293823"/>
    </source>
</evidence>
<dbReference type="EMBL" id="PEJP01000039">
    <property type="protein sequence ID" value="RYO55300.1"/>
    <property type="molecule type" value="Genomic_DNA"/>
</dbReference>
<gene>
    <name evidence="2" type="ORF">AA0113_g9038</name>
</gene>
<protein>
    <submittedName>
        <fullName evidence="2">Uncharacterized protein</fullName>
    </submittedName>
</protein>
<name>A0A4Q4RFA6_9PLEO</name>
<keyword evidence="3" id="KW-1185">Reference proteome</keyword>
<sequence length="274" mass="31112">MPSVRPRPTSLIIPPTSTTLWRAPRPPTPRRATYPSMYTSVKFDHEAPPVPALSYWDPDTPSPFASIRSRDSSDSPMNPYLAPPPESSTNHLYLFPRATPLLPASPLSMFDSPLSPRALTFLRTPTPTPTRTTFLLPASPLPVTSPFLTPSFLFPRTPPPFPERKRKVSVYDVVRDIAERKGSVGSMVRIREMMRLEFYQSLFLKRQKEMDDRSYDKKKGEGDRWKTKGIWGRLVGGRDSRLAMEEKEIVLFGGRMRIPGLQGIVFRDSSLPKR</sequence>
<accession>A0A4Q4RFA6</accession>
<dbReference type="AlphaFoldDB" id="A0A4Q4RFA6"/>
<proteinExistence type="predicted"/>
<evidence type="ECO:0000313" key="2">
    <source>
        <dbReference type="EMBL" id="RYO55300.1"/>
    </source>
</evidence>
<evidence type="ECO:0000256" key="1">
    <source>
        <dbReference type="SAM" id="MobiDB-lite"/>
    </source>
</evidence>
<feature type="compositionally biased region" description="Low complexity" evidence="1">
    <location>
        <begin position="1"/>
        <end position="23"/>
    </location>
</feature>
<feature type="region of interest" description="Disordered" evidence="1">
    <location>
        <begin position="64"/>
        <end position="83"/>
    </location>
</feature>